<keyword evidence="2" id="KW-1185">Reference proteome</keyword>
<dbReference type="EMBL" id="JAPFQI010000027">
    <property type="protein sequence ID" value="MCW8088118.1"/>
    <property type="molecule type" value="Genomic_DNA"/>
</dbReference>
<evidence type="ECO:0008006" key="3">
    <source>
        <dbReference type="Google" id="ProtNLM"/>
    </source>
</evidence>
<organism evidence="1 2">
    <name type="scientific">Sabulicella glaciei</name>
    <dbReference type="NCBI Taxonomy" id="2984948"/>
    <lineage>
        <taxon>Bacteria</taxon>
        <taxon>Pseudomonadati</taxon>
        <taxon>Pseudomonadota</taxon>
        <taxon>Alphaproteobacteria</taxon>
        <taxon>Acetobacterales</taxon>
        <taxon>Acetobacteraceae</taxon>
        <taxon>Sabulicella</taxon>
    </lineage>
</organism>
<proteinExistence type="predicted"/>
<accession>A0ABT3P1Q1</accession>
<evidence type="ECO:0000313" key="1">
    <source>
        <dbReference type="EMBL" id="MCW8088118.1"/>
    </source>
</evidence>
<name>A0ABT3P1Q1_9PROT</name>
<dbReference type="Proteomes" id="UP001526430">
    <property type="component" value="Unassembled WGS sequence"/>
</dbReference>
<dbReference type="RefSeq" id="WP_301592322.1">
    <property type="nucleotide sequence ID" value="NZ_JAPFQI010000027.1"/>
</dbReference>
<reference evidence="1 2" key="1">
    <citation type="submission" date="2022-10" db="EMBL/GenBank/DDBJ databases">
        <title>Roseococcus glaciei nov., sp. nov., isolated from glacier.</title>
        <authorList>
            <person name="Liu Q."/>
            <person name="Xin Y.-H."/>
        </authorList>
    </citation>
    <scope>NUCLEOTIDE SEQUENCE [LARGE SCALE GENOMIC DNA]</scope>
    <source>
        <strain evidence="1 2">MDT2-1-1</strain>
    </source>
</reference>
<protein>
    <recommendedName>
        <fullName evidence="3">EAL domain-containing protein</fullName>
    </recommendedName>
</protein>
<comment type="caution">
    <text evidence="1">The sequence shown here is derived from an EMBL/GenBank/DDBJ whole genome shotgun (WGS) entry which is preliminary data.</text>
</comment>
<gene>
    <name evidence="1" type="ORF">OF850_21210</name>
</gene>
<evidence type="ECO:0000313" key="2">
    <source>
        <dbReference type="Proteomes" id="UP001526430"/>
    </source>
</evidence>
<sequence>MNARTGTAEAWRDALALATLLRDCAASGVERRALHLRLSALPRDGREDRHRHLLREAMAPVLRPTRARLFTLPGGDLVALSPPPGEHLAEAREALARLLPEALLDTHAALLRLPAEAATLLTAVETALGLDARPPAEAPPPALPPPSATELETALRGLRHADLAAHLRRRPQWRLGPGEEEPRPAEEALRLDAEGLWRLLLPGTAPTPSQRRRFRHEAERRALAGLARPEEARQLGPLLLSLSLAVLEEGEFLRLEALLGPLGRADLAVAVPMEDALAEPGRLARLRRFAGARGWALGLDAVTPAQCRSLPLARQGFPLLRLRFEPALLALGAAERAALDASLPEARDGIVLLDADRPAAVAWGWRRGITRFCGALFLG</sequence>